<proteinExistence type="predicted"/>
<dbReference type="STRING" id="983967.A0A1E4T405"/>
<dbReference type="Proteomes" id="UP000094801">
    <property type="component" value="Unassembled WGS sequence"/>
</dbReference>
<accession>A0A1E4T405</accession>
<feature type="region of interest" description="Disordered" evidence="1">
    <location>
        <begin position="627"/>
        <end position="653"/>
    </location>
</feature>
<dbReference type="GO" id="GO:0005085">
    <property type="term" value="F:guanyl-nucleotide exchange factor activity"/>
    <property type="evidence" value="ECO:0007669"/>
    <property type="project" value="InterPro"/>
</dbReference>
<organism evidence="3 4">
    <name type="scientific">[Candida] arabinofermentans NRRL YB-2248</name>
    <dbReference type="NCBI Taxonomy" id="983967"/>
    <lineage>
        <taxon>Eukaryota</taxon>
        <taxon>Fungi</taxon>
        <taxon>Dikarya</taxon>
        <taxon>Ascomycota</taxon>
        <taxon>Saccharomycotina</taxon>
        <taxon>Pichiomycetes</taxon>
        <taxon>Pichiales</taxon>
        <taxon>Pichiaceae</taxon>
        <taxon>Ogataea</taxon>
        <taxon>Ogataea/Candida clade</taxon>
    </lineage>
</organism>
<protein>
    <recommendedName>
        <fullName evidence="2">DH domain-containing protein</fullName>
    </recommendedName>
</protein>
<dbReference type="PROSITE" id="PS50010">
    <property type="entry name" value="DH_2"/>
    <property type="match status" value="1"/>
</dbReference>
<feature type="compositionally biased region" description="Low complexity" evidence="1">
    <location>
        <begin position="61"/>
        <end position="75"/>
    </location>
</feature>
<dbReference type="SUPFAM" id="SSF50729">
    <property type="entry name" value="PH domain-like"/>
    <property type="match status" value="1"/>
</dbReference>
<reference evidence="4" key="1">
    <citation type="submission" date="2016-04" db="EMBL/GenBank/DDBJ databases">
        <title>Comparative genomics of biotechnologically important yeasts.</title>
        <authorList>
            <consortium name="DOE Joint Genome Institute"/>
            <person name="Riley R."/>
            <person name="Haridas S."/>
            <person name="Wolfe K.H."/>
            <person name="Lopes M.R."/>
            <person name="Hittinger C.T."/>
            <person name="Goker M."/>
            <person name="Salamov A."/>
            <person name="Wisecaver J."/>
            <person name="Long T.M."/>
            <person name="Aerts A.L."/>
            <person name="Barry K."/>
            <person name="Choi C."/>
            <person name="Clum A."/>
            <person name="Coughlan A.Y."/>
            <person name="Deshpande S."/>
            <person name="Douglass A.P."/>
            <person name="Hanson S.J."/>
            <person name="Klenk H.-P."/>
            <person name="Labutti K."/>
            <person name="Lapidus A."/>
            <person name="Lindquist E."/>
            <person name="Lipzen A."/>
            <person name="Meier-Kolthoff J.P."/>
            <person name="Ohm R.A."/>
            <person name="Otillar R.P."/>
            <person name="Pangilinan J."/>
            <person name="Peng Y."/>
            <person name="Rokas A."/>
            <person name="Rosa C.A."/>
            <person name="Scheuner C."/>
            <person name="Sibirny A.A."/>
            <person name="Slot J.C."/>
            <person name="Stielow J.B."/>
            <person name="Sun H."/>
            <person name="Kurtzman C.P."/>
            <person name="Blackwell M."/>
            <person name="Grigoriev I.V."/>
            <person name="Jeffries T.W."/>
        </authorList>
    </citation>
    <scope>NUCLEOTIDE SEQUENCE [LARGE SCALE GENOMIC DNA]</scope>
    <source>
        <strain evidence="4">NRRL YB-2248</strain>
    </source>
</reference>
<feature type="compositionally biased region" description="Polar residues" evidence="1">
    <location>
        <begin position="24"/>
        <end position="41"/>
    </location>
</feature>
<feature type="domain" description="DH" evidence="2">
    <location>
        <begin position="110"/>
        <end position="337"/>
    </location>
</feature>
<dbReference type="CDD" id="cd00821">
    <property type="entry name" value="PH"/>
    <property type="match status" value="1"/>
</dbReference>
<sequence length="757" mass="86474">MNKEYTKVMALSNTHIGEEFNFIDDQSSFSENESNQDTKVQSIAEKGDKSGEEEDSQYFDTSSSTSKSNNPSSGSICKDGFKEDITLETAGLLTPPGLPTPSPAVQRSYKRQKQIKELLDSEKNYLESLEDLRDVYLENLIKSEDVPIFINVFKDCVDRLHSDHVGFFKGLLKLYKKWLTNIENTNNLSSSIYSPVYDLTKPHVSDMANLEAFIDWINQECVKNEKDYCLFCELQPKVLEYVKDKNIERFRKQNVFISFKNYYTIDSTNSEPKMKSNGPDMGFLSLVQKPTRRVMMYEISIKSLQSKSIKDVDPQLAEKLQGCVALVVAKCNFINDYLAKVETSNRRASQLNLLMGPFMQNHFDRYYLCNLGSLTFAGGFAAIWLQESFIKADYVGAFLFNHHLMLVKFHKLTPVDVYVIPLVSIFNIQMDDFGEQGVIFTTYPFCFKLQFEECNSHYEVCVILSSDEEKREWLNILNSTIAICRKGISYDFEYSDLKENVNATSSLGCEKSQAFNFNCSLPDNIKPFRNRGQDYFSMKDLVSFTVNHFIGEKNSHCSREIHRARARLSSSYDTQIPVIEIKKHSRESVERALGDLWSKDQLPTYMSDLTKRLSDFNLRKKLSMTSISSFNGDRDNTNGLSRQSTTTRQKSSVVHSKSFSQFDSNHFTLNPAPSRSTRGSMLSAMNRFGDSTRSIGPYSLSLNDNKDIENASIISKVSKNSTSNHSLSASKSHFNLRRMFKSFTVRSGLSQFKEKPT</sequence>
<feature type="compositionally biased region" description="Low complexity" evidence="1">
    <location>
        <begin position="641"/>
        <end position="652"/>
    </location>
</feature>
<evidence type="ECO:0000256" key="1">
    <source>
        <dbReference type="SAM" id="MobiDB-lite"/>
    </source>
</evidence>
<evidence type="ECO:0000259" key="2">
    <source>
        <dbReference type="PROSITE" id="PS50010"/>
    </source>
</evidence>
<dbReference type="AlphaFoldDB" id="A0A1E4T405"/>
<evidence type="ECO:0000313" key="4">
    <source>
        <dbReference type="Proteomes" id="UP000094801"/>
    </source>
</evidence>
<keyword evidence="4" id="KW-1185">Reference proteome</keyword>
<dbReference type="EMBL" id="KV453850">
    <property type="protein sequence ID" value="ODV86490.1"/>
    <property type="molecule type" value="Genomic_DNA"/>
</dbReference>
<dbReference type="InterPro" id="IPR035899">
    <property type="entry name" value="DBL_dom_sf"/>
</dbReference>
<dbReference type="SUPFAM" id="SSF48065">
    <property type="entry name" value="DBL homology domain (DH-domain)"/>
    <property type="match status" value="1"/>
</dbReference>
<gene>
    <name evidence="3" type="ORF">CANARDRAFT_6955</name>
</gene>
<name>A0A1E4T405_9ASCO</name>
<feature type="region of interest" description="Disordered" evidence="1">
    <location>
        <begin position="24"/>
        <end position="75"/>
    </location>
</feature>
<evidence type="ECO:0000313" key="3">
    <source>
        <dbReference type="EMBL" id="ODV86490.1"/>
    </source>
</evidence>
<dbReference type="OrthoDB" id="8059989at2759"/>
<dbReference type="InterPro" id="IPR000219">
    <property type="entry name" value="DH_dom"/>
</dbReference>
<dbReference type="Pfam" id="PF00621">
    <property type="entry name" value="RhoGEF"/>
    <property type="match status" value="1"/>
</dbReference>
<dbReference type="Gene3D" id="1.20.900.10">
    <property type="entry name" value="Dbl homology (DH) domain"/>
    <property type="match status" value="1"/>
</dbReference>